<sequence>MSTDLGDLRARLLLEAQQFKKGMNEAREEMKKTGKEAKDTNKGFDGLHKALKDVGLSSSQIDKITEKIKKTNPKLLEKDFSEVRDELKKLGLDSKEIDKLTKEVEKASKSTHNLEEDLNRIQTASLAIGAAMVAGIGLSVKTAADFEQQMSRVKAISGATSEEFKRLQASALDLGASTSKSASEVALGMEDMAAMGFNVNEIIAAMPGVISASEAAGSDLATTAGIVAAALNSFQLEASEATRVADVLAMAANVSAASVDDMGYAFKYAAPIANSLGISMEEVAAAIGIMTNSGLEGSQAGTSLRQIILLSLNNPAKEQEKLMKKLGFSIKDSSGNAKTLSQMIKDLTKSTEGMTKADKLATIAKLVGTEAASGMIAIIDGGVDRLDEFTEALRNSEGASKEAADVMMDNLKGAYEEFTGALETAGIKLGNEFLPLFTEVVRHGAKVIETITEMDSSTVKSGLAFAGTATAIALTITTLSKLAIAVRGLMVSMGPAGWLIAGLSIIGGLIAGVTTEMAAAREVDLEAILAKKDLSDTLASNIEEYEQLQLRNKLSNDELARFVDINSEISKTTDPEIITRLKDEQAKLQKESGLSADELQRLVDLNDEIIEVVPDATVEITKQGNALLDNVDAAKDFNKELAESLKQQIELDMQATSTEYRDALKEEKQLILSINKLNEDKEAQLKNVEELQIKVNEVRREYNEMQRNSDKYSEKMIADKGMELTLLEKDLDYAGRKVDKLAEEVKTKQSSLDKTHETIKGQEDLLNQLIDIELKQAGINAKKGEGLRTVEQEIIKLQFQKSNMEKNTNEAYKSTEEYKEGIKAIDQQISNLETVRDRVKNIISEAGLLNSELGRSVNKNVTITTSGGRNAMALLRHQGGPAIPGLMDYLPKFHNGGSPSFLEMFKNAPMHNEIDARLLQNELVLTEAQQANLFRMIDEGFTSNSGNSESFNLEVIRLLREIERGIARGFNATIIMDERTVGQVIEPHVTEQQRNNEAKESRAEGD</sequence>
<feature type="region of interest" description="Disordered" evidence="3">
    <location>
        <begin position="986"/>
        <end position="1006"/>
    </location>
</feature>
<keyword evidence="4" id="KW-1133">Transmembrane helix</keyword>
<dbReference type="PANTHER" id="PTHR37813:SF1">
    <property type="entry name" value="FELS-2 PROPHAGE PROTEIN"/>
    <property type="match status" value="1"/>
</dbReference>
<evidence type="ECO:0000313" key="7">
    <source>
        <dbReference type="Proteomes" id="UP000306477"/>
    </source>
</evidence>
<feature type="coiled-coil region" evidence="2">
    <location>
        <begin position="97"/>
        <end position="124"/>
    </location>
</feature>
<keyword evidence="4" id="KW-0472">Membrane</keyword>
<keyword evidence="7" id="KW-1185">Reference proteome</keyword>
<evidence type="ECO:0000256" key="1">
    <source>
        <dbReference type="ARBA" id="ARBA00022612"/>
    </source>
</evidence>
<accession>A0A4S3PKG7</accession>
<keyword evidence="4" id="KW-0812">Transmembrane</keyword>
<dbReference type="RefSeq" id="WP_136381417.1">
    <property type="nucleotide sequence ID" value="NZ_SLUB01000058.1"/>
</dbReference>
<reference evidence="6 7" key="1">
    <citation type="journal article" date="2019" name="Indoor Air">
        <title>Impacts of indoor surface finishes on bacterial viability.</title>
        <authorList>
            <person name="Hu J."/>
            <person name="Maamar S.B."/>
            <person name="Glawe A.J."/>
            <person name="Gottel N."/>
            <person name="Gilbert J.A."/>
            <person name="Hartmann E.M."/>
        </authorList>
    </citation>
    <scope>NUCLEOTIDE SEQUENCE [LARGE SCALE GENOMIC DNA]</scope>
    <source>
        <strain evidence="6 7">AF060A6</strain>
    </source>
</reference>
<feature type="transmembrane region" description="Helical" evidence="4">
    <location>
        <begin position="463"/>
        <end position="484"/>
    </location>
</feature>
<feature type="compositionally biased region" description="Basic and acidic residues" evidence="3">
    <location>
        <begin position="988"/>
        <end position="1006"/>
    </location>
</feature>
<dbReference type="AlphaFoldDB" id="A0A4S3PKG7"/>
<proteinExistence type="predicted"/>
<evidence type="ECO:0000313" key="6">
    <source>
        <dbReference type="EMBL" id="THE09951.1"/>
    </source>
</evidence>
<dbReference type="NCBIfam" id="TIGR01760">
    <property type="entry name" value="tape_meas_TP901"/>
    <property type="match status" value="1"/>
</dbReference>
<name>A0A4S3PKG7_9BACI</name>
<dbReference type="PANTHER" id="PTHR37813">
    <property type="entry name" value="FELS-2 PROPHAGE PROTEIN"/>
    <property type="match status" value="1"/>
</dbReference>
<keyword evidence="1" id="KW-1188">Viral release from host cell</keyword>
<comment type="caution">
    <text evidence="6">The sequence shown here is derived from an EMBL/GenBank/DDBJ whole genome shotgun (WGS) entry which is preliminary data.</text>
</comment>
<protein>
    <submittedName>
        <fullName evidence="6">Phage tail tape measure protein</fullName>
    </submittedName>
</protein>
<evidence type="ECO:0000256" key="3">
    <source>
        <dbReference type="SAM" id="MobiDB-lite"/>
    </source>
</evidence>
<evidence type="ECO:0000256" key="4">
    <source>
        <dbReference type="SAM" id="Phobius"/>
    </source>
</evidence>
<feature type="region of interest" description="Disordered" evidence="3">
    <location>
        <begin position="24"/>
        <end position="44"/>
    </location>
</feature>
<gene>
    <name evidence="6" type="ORF">E1I69_20505</name>
</gene>
<dbReference type="InterPro" id="IPR010090">
    <property type="entry name" value="Phage_tape_meas"/>
</dbReference>
<dbReference type="Pfam" id="PF10145">
    <property type="entry name" value="PhageMin_Tail"/>
    <property type="match status" value="1"/>
</dbReference>
<keyword evidence="2" id="KW-0175">Coiled coil</keyword>
<dbReference type="EMBL" id="SLUB01000058">
    <property type="protein sequence ID" value="THE09951.1"/>
    <property type="molecule type" value="Genomic_DNA"/>
</dbReference>
<organism evidence="6 7">
    <name type="scientific">Bacillus timonensis</name>
    <dbReference type="NCBI Taxonomy" id="1033734"/>
    <lineage>
        <taxon>Bacteria</taxon>
        <taxon>Bacillati</taxon>
        <taxon>Bacillota</taxon>
        <taxon>Bacilli</taxon>
        <taxon>Bacillales</taxon>
        <taxon>Bacillaceae</taxon>
        <taxon>Bacillus</taxon>
    </lineage>
</organism>
<feature type="domain" description="Phage tail tape measure protein" evidence="5">
    <location>
        <begin position="169"/>
        <end position="368"/>
    </location>
</feature>
<evidence type="ECO:0000256" key="2">
    <source>
        <dbReference type="SAM" id="Coils"/>
    </source>
</evidence>
<dbReference type="OrthoDB" id="28713at2"/>
<feature type="coiled-coil region" evidence="2">
    <location>
        <begin position="646"/>
        <end position="715"/>
    </location>
</feature>
<evidence type="ECO:0000259" key="5">
    <source>
        <dbReference type="Pfam" id="PF10145"/>
    </source>
</evidence>
<dbReference type="Proteomes" id="UP000306477">
    <property type="component" value="Unassembled WGS sequence"/>
</dbReference>
<feature type="transmembrane region" description="Helical" evidence="4">
    <location>
        <begin position="496"/>
        <end position="514"/>
    </location>
</feature>